<organism evidence="3 4">
    <name type="scientific">Diacronema lutheri</name>
    <name type="common">Unicellular marine alga</name>
    <name type="synonym">Monochrysis lutheri</name>
    <dbReference type="NCBI Taxonomy" id="2081491"/>
    <lineage>
        <taxon>Eukaryota</taxon>
        <taxon>Haptista</taxon>
        <taxon>Haptophyta</taxon>
        <taxon>Pavlovophyceae</taxon>
        <taxon>Pavlovales</taxon>
        <taxon>Pavlovaceae</taxon>
        <taxon>Diacronema</taxon>
    </lineage>
</organism>
<dbReference type="SUPFAM" id="SSF48452">
    <property type="entry name" value="TPR-like"/>
    <property type="match status" value="1"/>
</dbReference>
<proteinExistence type="predicted"/>
<dbReference type="PANTHER" id="PTHR21581:SF6">
    <property type="entry name" value="TRAFFICKING PROTEIN PARTICLE COMPLEX SUBUNIT 12"/>
    <property type="match status" value="1"/>
</dbReference>
<reference evidence="3" key="1">
    <citation type="submission" date="2021-05" db="EMBL/GenBank/DDBJ databases">
        <title>The genome of the haptophyte Pavlova lutheri (Diacronema luteri, Pavlovales) - a model for lipid biosynthesis in eukaryotic algae.</title>
        <authorList>
            <person name="Hulatt C.J."/>
            <person name="Posewitz M.C."/>
        </authorList>
    </citation>
    <scope>NUCLEOTIDE SEQUENCE</scope>
    <source>
        <strain evidence="3">NIVA-4/92</strain>
    </source>
</reference>
<protein>
    <submittedName>
        <fullName evidence="3">Uncharacterized protein</fullName>
    </submittedName>
</protein>
<feature type="region of interest" description="Disordered" evidence="2">
    <location>
        <begin position="256"/>
        <end position="284"/>
    </location>
</feature>
<keyword evidence="4" id="KW-1185">Reference proteome</keyword>
<evidence type="ECO:0000256" key="1">
    <source>
        <dbReference type="PROSITE-ProRule" id="PRU00339"/>
    </source>
</evidence>
<dbReference type="PANTHER" id="PTHR21581">
    <property type="entry name" value="D-ALANYL-D-ALANINE CARBOXYPEPTIDASE"/>
    <property type="match status" value="1"/>
</dbReference>
<dbReference type="EMBL" id="JAGTXO010000018">
    <property type="protein sequence ID" value="KAG8462868.1"/>
    <property type="molecule type" value="Genomic_DNA"/>
</dbReference>
<feature type="region of interest" description="Disordered" evidence="2">
    <location>
        <begin position="184"/>
        <end position="203"/>
    </location>
</feature>
<dbReference type="Proteomes" id="UP000751190">
    <property type="component" value="Unassembled WGS sequence"/>
</dbReference>
<accession>A0A8J5XF69</accession>
<feature type="region of interest" description="Disordered" evidence="2">
    <location>
        <begin position="1"/>
        <end position="30"/>
    </location>
</feature>
<dbReference type="InterPro" id="IPR011990">
    <property type="entry name" value="TPR-like_helical_dom_sf"/>
</dbReference>
<dbReference type="Gene3D" id="1.25.40.10">
    <property type="entry name" value="Tetratricopeptide repeat domain"/>
    <property type="match status" value="1"/>
</dbReference>
<sequence>MEAVTTGGAHPLGGGAGDEAVRALPPPPAPAPALATGNAVELFLGQALHWRKPTDASVAQSLDGIAELASCGAWHAVAKLAERLLPTAHPELALALRQHRITALLRVRNYRAASDELAALGDLDAPALSYEAHAELYPGRHGTMVPFGLRVVQSQAPHFVNDSPRALNALLLLAARCADAAREHERERERAARAGAAGVPPPPPHLNSLALEANGAAARVALANLYIARREYQLAVSELEALAAFAPSVGGAAHEAGLPDGARGGERRPAPRAPSGATAPGSRTLDAPLSLVGRLHLQMGDLAAAEEAFGRLEATLASAETDAGARANRGLLAMGHGEYERASTEFDAALALEPNCCVAVNNRAVCELHLSHIGLAIAGLEDFVRADPVGHLDPTLVANLAAMYELHSDSAAAMRRTLERLVALVGADDFDVQLQPRASATVALPAA</sequence>
<dbReference type="InterPro" id="IPR019734">
    <property type="entry name" value="TPR_rpt"/>
</dbReference>
<name>A0A8J5XF69_DIALT</name>
<dbReference type="SMART" id="SM00028">
    <property type="entry name" value="TPR"/>
    <property type="match status" value="2"/>
</dbReference>
<dbReference type="OMA" id="FYPELYG"/>
<gene>
    <name evidence="3" type="ORF">KFE25_001641</name>
</gene>
<evidence type="ECO:0000313" key="3">
    <source>
        <dbReference type="EMBL" id="KAG8462868.1"/>
    </source>
</evidence>
<feature type="repeat" description="TPR" evidence="1">
    <location>
        <begin position="323"/>
        <end position="356"/>
    </location>
</feature>
<evidence type="ECO:0000256" key="2">
    <source>
        <dbReference type="SAM" id="MobiDB-lite"/>
    </source>
</evidence>
<evidence type="ECO:0000313" key="4">
    <source>
        <dbReference type="Proteomes" id="UP000751190"/>
    </source>
</evidence>
<dbReference type="OrthoDB" id="428342at2759"/>
<keyword evidence="1" id="KW-0802">TPR repeat</keyword>
<dbReference type="PROSITE" id="PS50005">
    <property type="entry name" value="TPR"/>
    <property type="match status" value="1"/>
</dbReference>
<comment type="caution">
    <text evidence="3">The sequence shown here is derived from an EMBL/GenBank/DDBJ whole genome shotgun (WGS) entry which is preliminary data.</text>
</comment>
<dbReference type="AlphaFoldDB" id="A0A8J5XF69"/>